<keyword evidence="3" id="KW-1185">Reference proteome</keyword>
<organism evidence="2 3">
    <name type="scientific">Trichodelitschia bisporula</name>
    <dbReference type="NCBI Taxonomy" id="703511"/>
    <lineage>
        <taxon>Eukaryota</taxon>
        <taxon>Fungi</taxon>
        <taxon>Dikarya</taxon>
        <taxon>Ascomycota</taxon>
        <taxon>Pezizomycotina</taxon>
        <taxon>Dothideomycetes</taxon>
        <taxon>Dothideomycetes incertae sedis</taxon>
        <taxon>Phaeotrichales</taxon>
        <taxon>Phaeotrichaceae</taxon>
        <taxon>Trichodelitschia</taxon>
    </lineage>
</organism>
<feature type="compositionally biased region" description="Gly residues" evidence="1">
    <location>
        <begin position="48"/>
        <end position="58"/>
    </location>
</feature>
<dbReference type="AlphaFoldDB" id="A0A6G1I6R1"/>
<dbReference type="Proteomes" id="UP000799640">
    <property type="component" value="Unassembled WGS sequence"/>
</dbReference>
<evidence type="ECO:0000313" key="3">
    <source>
        <dbReference type="Proteomes" id="UP000799640"/>
    </source>
</evidence>
<dbReference type="EMBL" id="ML996689">
    <property type="protein sequence ID" value="KAF2403970.1"/>
    <property type="molecule type" value="Genomic_DNA"/>
</dbReference>
<feature type="compositionally biased region" description="Basic and acidic residues" evidence="1">
    <location>
        <begin position="68"/>
        <end position="89"/>
    </location>
</feature>
<sequence>MWRKLRMESGIQRRAEKALSQAVPVLEIVVAEVIRGSGLTEDDDVEDGGGGGGGGGAADCGEDSGDDNAGREGVVVRETRGGGCDKDDSVGEDGCEG</sequence>
<name>A0A6G1I6R1_9PEZI</name>
<accession>A0A6G1I6R1</accession>
<reference evidence="2" key="1">
    <citation type="journal article" date="2020" name="Stud. Mycol.">
        <title>101 Dothideomycetes genomes: a test case for predicting lifestyles and emergence of pathogens.</title>
        <authorList>
            <person name="Haridas S."/>
            <person name="Albert R."/>
            <person name="Binder M."/>
            <person name="Bloem J."/>
            <person name="Labutti K."/>
            <person name="Salamov A."/>
            <person name="Andreopoulos B."/>
            <person name="Baker S."/>
            <person name="Barry K."/>
            <person name="Bills G."/>
            <person name="Bluhm B."/>
            <person name="Cannon C."/>
            <person name="Castanera R."/>
            <person name="Culley D."/>
            <person name="Daum C."/>
            <person name="Ezra D."/>
            <person name="Gonzalez J."/>
            <person name="Henrissat B."/>
            <person name="Kuo A."/>
            <person name="Liang C."/>
            <person name="Lipzen A."/>
            <person name="Lutzoni F."/>
            <person name="Magnuson J."/>
            <person name="Mondo S."/>
            <person name="Nolan M."/>
            <person name="Ohm R."/>
            <person name="Pangilinan J."/>
            <person name="Park H.-J."/>
            <person name="Ramirez L."/>
            <person name="Alfaro M."/>
            <person name="Sun H."/>
            <person name="Tritt A."/>
            <person name="Yoshinaga Y."/>
            <person name="Zwiers L.-H."/>
            <person name="Turgeon B."/>
            <person name="Goodwin S."/>
            <person name="Spatafora J."/>
            <person name="Crous P."/>
            <person name="Grigoriev I."/>
        </authorList>
    </citation>
    <scope>NUCLEOTIDE SEQUENCE</scope>
    <source>
        <strain evidence="2">CBS 262.69</strain>
    </source>
</reference>
<gene>
    <name evidence="2" type="ORF">EJ06DRAFT_301088</name>
</gene>
<evidence type="ECO:0000256" key="1">
    <source>
        <dbReference type="SAM" id="MobiDB-lite"/>
    </source>
</evidence>
<protein>
    <submittedName>
        <fullName evidence="2">Uncharacterized protein</fullName>
    </submittedName>
</protein>
<evidence type="ECO:0000313" key="2">
    <source>
        <dbReference type="EMBL" id="KAF2403970.1"/>
    </source>
</evidence>
<feature type="region of interest" description="Disordered" evidence="1">
    <location>
        <begin position="36"/>
        <end position="97"/>
    </location>
</feature>
<proteinExistence type="predicted"/>